<dbReference type="Proteomes" id="UP000265520">
    <property type="component" value="Unassembled WGS sequence"/>
</dbReference>
<accession>A0A392TIA4</accession>
<sequence length="89" mass="10195">VQARVHDVLDHIIIPTEAQEKASYEKIKVDDPALWKRLDVVVLQWIYAIVSTDILTSILIDDDSAKNAWKSVVALFQDNKNSRAMYLNK</sequence>
<organism evidence="1 2">
    <name type="scientific">Trifolium medium</name>
    <dbReference type="NCBI Taxonomy" id="97028"/>
    <lineage>
        <taxon>Eukaryota</taxon>
        <taxon>Viridiplantae</taxon>
        <taxon>Streptophyta</taxon>
        <taxon>Embryophyta</taxon>
        <taxon>Tracheophyta</taxon>
        <taxon>Spermatophyta</taxon>
        <taxon>Magnoliopsida</taxon>
        <taxon>eudicotyledons</taxon>
        <taxon>Gunneridae</taxon>
        <taxon>Pentapetalae</taxon>
        <taxon>rosids</taxon>
        <taxon>fabids</taxon>
        <taxon>Fabales</taxon>
        <taxon>Fabaceae</taxon>
        <taxon>Papilionoideae</taxon>
        <taxon>50 kb inversion clade</taxon>
        <taxon>NPAAA clade</taxon>
        <taxon>Hologalegina</taxon>
        <taxon>IRL clade</taxon>
        <taxon>Trifolieae</taxon>
        <taxon>Trifolium</taxon>
    </lineage>
</organism>
<dbReference type="EMBL" id="LXQA010570793">
    <property type="protein sequence ID" value="MCI59836.1"/>
    <property type="molecule type" value="Genomic_DNA"/>
</dbReference>
<dbReference type="PANTHER" id="PTHR47481:SF42">
    <property type="entry name" value="RHO GTPASE-ACTIVATING PROTEIN GACK-LIKE"/>
    <property type="match status" value="1"/>
</dbReference>
<proteinExistence type="predicted"/>
<name>A0A392TIA4_9FABA</name>
<keyword evidence="2" id="KW-1185">Reference proteome</keyword>
<feature type="non-terminal residue" evidence="1">
    <location>
        <position position="89"/>
    </location>
</feature>
<protein>
    <submittedName>
        <fullName evidence="1">Uncharacterized protein</fullName>
    </submittedName>
</protein>
<evidence type="ECO:0000313" key="1">
    <source>
        <dbReference type="EMBL" id="MCI59836.1"/>
    </source>
</evidence>
<comment type="caution">
    <text evidence="1">The sequence shown here is derived from an EMBL/GenBank/DDBJ whole genome shotgun (WGS) entry which is preliminary data.</text>
</comment>
<reference evidence="1 2" key="1">
    <citation type="journal article" date="2018" name="Front. Plant Sci.">
        <title>Red Clover (Trifolium pratense) and Zigzag Clover (T. medium) - A Picture of Genomic Similarities and Differences.</title>
        <authorList>
            <person name="Dluhosova J."/>
            <person name="Istvanek J."/>
            <person name="Nedelnik J."/>
            <person name="Repkova J."/>
        </authorList>
    </citation>
    <scope>NUCLEOTIDE SEQUENCE [LARGE SCALE GENOMIC DNA]</scope>
    <source>
        <strain evidence="2">cv. 10/8</strain>
        <tissue evidence="1">Leaf</tissue>
    </source>
</reference>
<evidence type="ECO:0000313" key="2">
    <source>
        <dbReference type="Proteomes" id="UP000265520"/>
    </source>
</evidence>
<dbReference type="PANTHER" id="PTHR47481">
    <property type="match status" value="1"/>
</dbReference>
<feature type="non-terminal residue" evidence="1">
    <location>
        <position position="1"/>
    </location>
</feature>
<dbReference type="AlphaFoldDB" id="A0A392TIA4"/>